<feature type="compositionally biased region" description="Low complexity" evidence="1">
    <location>
        <begin position="206"/>
        <end position="222"/>
    </location>
</feature>
<dbReference type="OrthoDB" id="7226251at2"/>
<sequence length="421" mass="44497">MDENDLMHDGLTVEPEERTGRPEAKASFGKRLGHAFSDPGKRRIIFLGGLIVIVFGVVVSSQMGKGSKLPSQIPQPPAMNTTPGGTHSSASPDYQASVVNADAQRAFVAEQNGKSALATINPNVVQPPQVAPPVRPTKTDAPPAINTQVGTSANAGVDEHRRKMQDAMRHQLQEMVGSWKNSPGQQVVFTRQESTSQTTAISPLGQGSQQQAQTQPARQKAQSSQQTDALKDELVHAGDIFFGTTVTGAISTDPTGPIVADVLSGPLQGARILGTVQQGNEAYVLVFNQMSFEGKKVQINAVAVDVESARVGVRSDIDRRYPERALAIAADFLTTAGQYFLRSNSTTTTTATGTVTTTGTATNKAAIEAGMAGAGQGLTTELNRQFNNLNPIYEVKANFPIGVLFMSPIYKQTPAGTGNAG</sequence>
<dbReference type="RefSeq" id="WP_101253173.1">
    <property type="nucleotide sequence ID" value="NZ_PIUM01000040.1"/>
</dbReference>
<feature type="region of interest" description="Disordered" evidence="1">
    <location>
        <begin position="1"/>
        <end position="26"/>
    </location>
</feature>
<organism evidence="3 4">
    <name type="scientific">Telmatospirillum siberiense</name>
    <dbReference type="NCBI Taxonomy" id="382514"/>
    <lineage>
        <taxon>Bacteria</taxon>
        <taxon>Pseudomonadati</taxon>
        <taxon>Pseudomonadota</taxon>
        <taxon>Alphaproteobacteria</taxon>
        <taxon>Rhodospirillales</taxon>
        <taxon>Rhodospirillaceae</taxon>
        <taxon>Telmatospirillum</taxon>
    </lineage>
</organism>
<feature type="region of interest" description="Disordered" evidence="1">
    <location>
        <begin position="190"/>
        <end position="229"/>
    </location>
</feature>
<feature type="compositionally biased region" description="Polar residues" evidence="1">
    <location>
        <begin position="145"/>
        <end position="154"/>
    </location>
</feature>
<dbReference type="InterPro" id="IPR049855">
    <property type="entry name" value="DotG/IcmE-like_C"/>
</dbReference>
<feature type="region of interest" description="Disordered" evidence="1">
    <location>
        <begin position="65"/>
        <end position="92"/>
    </location>
</feature>
<proteinExistence type="predicted"/>
<keyword evidence="2" id="KW-0812">Transmembrane</keyword>
<dbReference type="CDD" id="cd16431">
    <property type="entry name" value="IcmE"/>
    <property type="match status" value="1"/>
</dbReference>
<comment type="caution">
    <text evidence="3">The sequence shown here is derived from an EMBL/GenBank/DDBJ whole genome shotgun (WGS) entry which is preliminary data.</text>
</comment>
<keyword evidence="2" id="KW-0472">Membrane</keyword>
<protein>
    <recommendedName>
        <fullName evidence="5">Type IV secretion protein DotG</fullName>
    </recommendedName>
</protein>
<evidence type="ECO:0000313" key="4">
    <source>
        <dbReference type="Proteomes" id="UP000233293"/>
    </source>
</evidence>
<feature type="region of interest" description="Disordered" evidence="1">
    <location>
        <begin position="127"/>
        <end position="157"/>
    </location>
</feature>
<dbReference type="Proteomes" id="UP000233293">
    <property type="component" value="Unassembled WGS sequence"/>
</dbReference>
<dbReference type="AlphaFoldDB" id="A0A2N3PNG8"/>
<feature type="compositionally biased region" description="Basic and acidic residues" evidence="1">
    <location>
        <begin position="15"/>
        <end position="24"/>
    </location>
</feature>
<evidence type="ECO:0000256" key="2">
    <source>
        <dbReference type="SAM" id="Phobius"/>
    </source>
</evidence>
<feature type="transmembrane region" description="Helical" evidence="2">
    <location>
        <begin position="44"/>
        <end position="64"/>
    </location>
</feature>
<keyword evidence="2" id="KW-1133">Transmembrane helix</keyword>
<accession>A0A2N3PNG8</accession>
<dbReference type="EMBL" id="PIUM01000040">
    <property type="protein sequence ID" value="PKU21951.1"/>
    <property type="molecule type" value="Genomic_DNA"/>
</dbReference>
<feature type="compositionally biased region" description="Polar residues" evidence="1">
    <location>
        <begin position="190"/>
        <end position="201"/>
    </location>
</feature>
<evidence type="ECO:0000313" key="3">
    <source>
        <dbReference type="EMBL" id="PKU21951.1"/>
    </source>
</evidence>
<keyword evidence="4" id="KW-1185">Reference proteome</keyword>
<reference evidence="4" key="1">
    <citation type="submission" date="2017-12" db="EMBL/GenBank/DDBJ databases">
        <title>Draft genome sequence of Telmatospirillum siberiense 26-4b1T, an acidotolerant peatland alphaproteobacterium potentially involved in sulfur cycling.</title>
        <authorList>
            <person name="Hausmann B."/>
            <person name="Pjevac P."/>
            <person name="Schreck K."/>
            <person name="Herbold C.W."/>
            <person name="Daims H."/>
            <person name="Wagner M."/>
            <person name="Pester M."/>
            <person name="Loy A."/>
        </authorList>
    </citation>
    <scope>NUCLEOTIDE SEQUENCE [LARGE SCALE GENOMIC DNA]</scope>
    <source>
        <strain evidence="4">26-4b1</strain>
    </source>
</reference>
<evidence type="ECO:0000256" key="1">
    <source>
        <dbReference type="SAM" id="MobiDB-lite"/>
    </source>
</evidence>
<gene>
    <name evidence="3" type="ORF">CWS72_23905</name>
</gene>
<evidence type="ECO:0008006" key="5">
    <source>
        <dbReference type="Google" id="ProtNLM"/>
    </source>
</evidence>
<name>A0A2N3PNG8_9PROT</name>